<dbReference type="PANTHER" id="PTHR11781:SF22">
    <property type="entry name" value="TYPE I IODOTHYRONINE DEIODINASE"/>
    <property type="match status" value="1"/>
</dbReference>
<evidence type="ECO:0000313" key="2">
    <source>
        <dbReference type="Proteomes" id="UP000023152"/>
    </source>
</evidence>
<dbReference type="EMBL" id="ASPP01019823">
    <property type="protein sequence ID" value="ETO14728.1"/>
    <property type="molecule type" value="Genomic_DNA"/>
</dbReference>
<accession>X6ML37</accession>
<keyword evidence="2" id="KW-1185">Reference proteome</keyword>
<reference evidence="1 2" key="1">
    <citation type="journal article" date="2013" name="Curr. Biol.">
        <title>The Genome of the Foraminiferan Reticulomyxa filosa.</title>
        <authorList>
            <person name="Glockner G."/>
            <person name="Hulsmann N."/>
            <person name="Schleicher M."/>
            <person name="Noegel A.A."/>
            <person name="Eichinger L."/>
            <person name="Gallinger C."/>
            <person name="Pawlowski J."/>
            <person name="Sierra R."/>
            <person name="Euteneuer U."/>
            <person name="Pillet L."/>
            <person name="Moustafa A."/>
            <person name="Platzer M."/>
            <person name="Groth M."/>
            <person name="Szafranski K."/>
            <person name="Schliwa M."/>
        </authorList>
    </citation>
    <scope>NUCLEOTIDE SEQUENCE [LARGE SCALE GENOMIC DNA]</scope>
</reference>
<dbReference type="OrthoDB" id="428577at2759"/>
<evidence type="ECO:0000313" key="1">
    <source>
        <dbReference type="EMBL" id="ETO14728.1"/>
    </source>
</evidence>
<dbReference type="Pfam" id="PF00837">
    <property type="entry name" value="T4_deiodinase"/>
    <property type="match status" value="1"/>
</dbReference>
<sequence length="129" mass="15147">MKEVYNFVQQHRNMLNIVIVYTKEEHASDEWSLPNNYDIATHRVLKDRLKASEIFKNEFSYWFETSTNGFVTHLLMDNMSDEMAVDFNSTPDRLFLVDNTNMKIVYRSIAGPFGALKTKPLIPILQKLR</sequence>
<proteinExistence type="predicted"/>
<dbReference type="PANTHER" id="PTHR11781">
    <property type="entry name" value="IODOTHYRONINE DEIODINASE"/>
    <property type="match status" value="1"/>
</dbReference>
<name>X6ML37_RETFI</name>
<comment type="caution">
    <text evidence="1">The sequence shown here is derived from an EMBL/GenBank/DDBJ whole genome shotgun (WGS) entry which is preliminary data.</text>
</comment>
<dbReference type="Gene3D" id="3.40.30.10">
    <property type="entry name" value="Glutaredoxin"/>
    <property type="match status" value="1"/>
</dbReference>
<organism evidence="1 2">
    <name type="scientific">Reticulomyxa filosa</name>
    <dbReference type="NCBI Taxonomy" id="46433"/>
    <lineage>
        <taxon>Eukaryota</taxon>
        <taxon>Sar</taxon>
        <taxon>Rhizaria</taxon>
        <taxon>Retaria</taxon>
        <taxon>Foraminifera</taxon>
        <taxon>Monothalamids</taxon>
        <taxon>Reticulomyxidae</taxon>
        <taxon>Reticulomyxa</taxon>
    </lineage>
</organism>
<gene>
    <name evidence="1" type="ORF">RFI_22639</name>
</gene>
<dbReference type="Proteomes" id="UP000023152">
    <property type="component" value="Unassembled WGS sequence"/>
</dbReference>
<dbReference type="GO" id="GO:0004800">
    <property type="term" value="F:thyroxine 5'-deiodinase activity"/>
    <property type="evidence" value="ECO:0007669"/>
    <property type="project" value="InterPro"/>
</dbReference>
<protein>
    <submittedName>
        <fullName evidence="1">Uncharacterized protein</fullName>
    </submittedName>
</protein>
<dbReference type="AlphaFoldDB" id="X6ML37"/>
<dbReference type="InterPro" id="IPR000643">
    <property type="entry name" value="Iodothyronine_deiodinase"/>
</dbReference>